<accession>A0A2T7BMP2</accession>
<keyword evidence="1" id="KW-0812">Transmembrane</keyword>
<dbReference type="OrthoDB" id="1132160at2"/>
<name>A0A2T7BMP2_9BACT</name>
<organism evidence="2 3">
    <name type="scientific">Chitinophaga parva</name>
    <dbReference type="NCBI Taxonomy" id="2169414"/>
    <lineage>
        <taxon>Bacteria</taxon>
        <taxon>Pseudomonadati</taxon>
        <taxon>Bacteroidota</taxon>
        <taxon>Chitinophagia</taxon>
        <taxon>Chitinophagales</taxon>
        <taxon>Chitinophagaceae</taxon>
        <taxon>Chitinophaga</taxon>
    </lineage>
</organism>
<gene>
    <name evidence="2" type="ORF">DCC81_05575</name>
</gene>
<feature type="transmembrane region" description="Helical" evidence="1">
    <location>
        <begin position="6"/>
        <end position="22"/>
    </location>
</feature>
<keyword evidence="3" id="KW-1185">Reference proteome</keyword>
<sequence length="170" mass="19210">MSVLLRNIIRFILLLLLQVFVLNKIQVGQMVSLYIYMLFILLLPFNLPRPGLMLLGLFTGLSLDMFMNTMGEHAAACVFIAYLRPFIINILSPQGGFETTQKSPSMSSMGTTQFFVYAAILVFLHHVVYFSLGVFNMANPLYLLLKIVLGTAASLVLILLYELLFYSKKQ</sequence>
<dbReference type="Proteomes" id="UP000244450">
    <property type="component" value="Unassembled WGS sequence"/>
</dbReference>
<feature type="transmembrane region" description="Helical" evidence="1">
    <location>
        <begin position="73"/>
        <end position="93"/>
    </location>
</feature>
<evidence type="ECO:0000313" key="3">
    <source>
        <dbReference type="Proteomes" id="UP000244450"/>
    </source>
</evidence>
<reference evidence="2 3" key="1">
    <citation type="submission" date="2018-04" db="EMBL/GenBank/DDBJ databases">
        <title>Chitinophaga fuyangensis sp. nov., isolated from soil in a chemical factory.</title>
        <authorList>
            <person name="Chen K."/>
        </authorList>
    </citation>
    <scope>NUCLEOTIDE SEQUENCE [LARGE SCALE GENOMIC DNA]</scope>
    <source>
        <strain evidence="2 3">LY-1</strain>
    </source>
</reference>
<keyword evidence="1" id="KW-0472">Membrane</keyword>
<dbReference type="EMBL" id="QCYK01000001">
    <property type="protein sequence ID" value="PUZ28943.1"/>
    <property type="molecule type" value="Genomic_DNA"/>
</dbReference>
<keyword evidence="1" id="KW-1133">Transmembrane helix</keyword>
<protein>
    <submittedName>
        <fullName evidence="2">Rod shape-determining protein MreD</fullName>
    </submittedName>
</protein>
<dbReference type="AlphaFoldDB" id="A0A2T7BMP2"/>
<proteinExistence type="predicted"/>
<feature type="transmembrane region" description="Helical" evidence="1">
    <location>
        <begin position="141"/>
        <end position="164"/>
    </location>
</feature>
<feature type="transmembrane region" description="Helical" evidence="1">
    <location>
        <begin position="114"/>
        <end position="135"/>
    </location>
</feature>
<evidence type="ECO:0000313" key="2">
    <source>
        <dbReference type="EMBL" id="PUZ28943.1"/>
    </source>
</evidence>
<comment type="caution">
    <text evidence="2">The sequence shown here is derived from an EMBL/GenBank/DDBJ whole genome shotgun (WGS) entry which is preliminary data.</text>
</comment>
<evidence type="ECO:0000256" key="1">
    <source>
        <dbReference type="SAM" id="Phobius"/>
    </source>
</evidence>
<dbReference type="RefSeq" id="WP_108685583.1">
    <property type="nucleotide sequence ID" value="NZ_QCYK01000001.1"/>
</dbReference>
<feature type="transmembrane region" description="Helical" evidence="1">
    <location>
        <begin position="34"/>
        <end position="61"/>
    </location>
</feature>